<keyword evidence="1" id="KW-0732">Signal</keyword>
<accession>A0AAV4FQT2</accession>
<evidence type="ECO:0000256" key="1">
    <source>
        <dbReference type="SAM" id="SignalP"/>
    </source>
</evidence>
<proteinExistence type="predicted"/>
<name>A0AAV4FQT2_9GAST</name>
<dbReference type="EMBL" id="BMAT01004551">
    <property type="protein sequence ID" value="GFR75662.1"/>
    <property type="molecule type" value="Genomic_DNA"/>
</dbReference>
<evidence type="ECO:0000313" key="2">
    <source>
        <dbReference type="EMBL" id="GFR75662.1"/>
    </source>
</evidence>
<dbReference type="Proteomes" id="UP000762676">
    <property type="component" value="Unassembled WGS sequence"/>
</dbReference>
<comment type="caution">
    <text evidence="2">The sequence shown here is derived from an EMBL/GenBank/DDBJ whole genome shotgun (WGS) entry which is preliminary data.</text>
</comment>
<dbReference type="AlphaFoldDB" id="A0AAV4FQT2"/>
<feature type="signal peptide" evidence="1">
    <location>
        <begin position="1"/>
        <end position="19"/>
    </location>
</feature>
<protein>
    <recommendedName>
        <fullName evidence="4">Secreted protein</fullName>
    </recommendedName>
</protein>
<organism evidence="2 3">
    <name type="scientific">Elysia marginata</name>
    <dbReference type="NCBI Taxonomy" id="1093978"/>
    <lineage>
        <taxon>Eukaryota</taxon>
        <taxon>Metazoa</taxon>
        <taxon>Spiralia</taxon>
        <taxon>Lophotrochozoa</taxon>
        <taxon>Mollusca</taxon>
        <taxon>Gastropoda</taxon>
        <taxon>Heterobranchia</taxon>
        <taxon>Euthyneura</taxon>
        <taxon>Panpulmonata</taxon>
        <taxon>Sacoglossa</taxon>
        <taxon>Placobranchoidea</taxon>
        <taxon>Plakobranchidae</taxon>
        <taxon>Elysia</taxon>
    </lineage>
</organism>
<feature type="chain" id="PRO_5043797537" description="Secreted protein" evidence="1">
    <location>
        <begin position="20"/>
        <end position="106"/>
    </location>
</feature>
<reference evidence="2 3" key="1">
    <citation type="journal article" date="2021" name="Elife">
        <title>Chloroplast acquisition without the gene transfer in kleptoplastic sea slugs, Plakobranchus ocellatus.</title>
        <authorList>
            <person name="Maeda T."/>
            <person name="Takahashi S."/>
            <person name="Yoshida T."/>
            <person name="Shimamura S."/>
            <person name="Takaki Y."/>
            <person name="Nagai Y."/>
            <person name="Toyoda A."/>
            <person name="Suzuki Y."/>
            <person name="Arimoto A."/>
            <person name="Ishii H."/>
            <person name="Satoh N."/>
            <person name="Nishiyama T."/>
            <person name="Hasebe M."/>
            <person name="Maruyama T."/>
            <person name="Minagawa J."/>
            <person name="Obokata J."/>
            <person name="Shigenobu S."/>
        </authorList>
    </citation>
    <scope>NUCLEOTIDE SEQUENCE [LARGE SCALE GENOMIC DNA]</scope>
</reference>
<evidence type="ECO:0008006" key="4">
    <source>
        <dbReference type="Google" id="ProtNLM"/>
    </source>
</evidence>
<keyword evidence="3" id="KW-1185">Reference proteome</keyword>
<sequence length="106" mass="11943">MSSILLIIFCVASSLLVWGGAVELMVGSHWIGVDLRQPLIVLIDSRSLTSTSLVSGLLRNIQLHRNTGQELTFAEQVVRRPMLFLRAFCGCSFFSQSCWRIDPDMW</sequence>
<evidence type="ECO:0000313" key="3">
    <source>
        <dbReference type="Proteomes" id="UP000762676"/>
    </source>
</evidence>
<gene>
    <name evidence="2" type="ORF">ElyMa_002194000</name>
</gene>